<keyword evidence="3 7" id="KW-0732">Signal</keyword>
<dbReference type="Pfam" id="PF22904">
    <property type="entry name" value="NOMO1-like_2nd"/>
    <property type="match status" value="1"/>
</dbReference>
<evidence type="ECO:0000259" key="14">
    <source>
        <dbReference type="Pfam" id="PF23660"/>
    </source>
</evidence>
<dbReference type="Pfam" id="PF23193">
    <property type="entry name" value="NOMO_3rd"/>
    <property type="match status" value="1"/>
</dbReference>
<evidence type="ECO:0000259" key="11">
    <source>
        <dbReference type="Pfam" id="PF23141"/>
    </source>
</evidence>
<name>A0A1D1Y1N7_9ARAE</name>
<keyword evidence="4" id="KW-0256">Endoplasmic reticulum</keyword>
<keyword evidence="6" id="KW-0472">Membrane</keyword>
<evidence type="ECO:0000256" key="2">
    <source>
        <dbReference type="ARBA" id="ARBA00022692"/>
    </source>
</evidence>
<feature type="domain" description="NOMO eighth prealbumin-like" evidence="14">
    <location>
        <begin position="661"/>
        <end position="768"/>
    </location>
</feature>
<dbReference type="InterPro" id="IPR008969">
    <property type="entry name" value="CarboxyPept-like_regulatory"/>
</dbReference>
<dbReference type="GO" id="GO:0030246">
    <property type="term" value="F:carbohydrate binding"/>
    <property type="evidence" value="ECO:0007669"/>
    <property type="project" value="InterPro"/>
</dbReference>
<evidence type="ECO:0000259" key="12">
    <source>
        <dbReference type="Pfam" id="PF23193"/>
    </source>
</evidence>
<feature type="domain" description="DUF7152" evidence="15">
    <location>
        <begin position="1036"/>
        <end position="1134"/>
    </location>
</feature>
<keyword evidence="2" id="KW-0812">Transmembrane</keyword>
<dbReference type="EMBL" id="GDJX01019405">
    <property type="protein sequence ID" value="JAT48531.1"/>
    <property type="molecule type" value="Transcribed_RNA"/>
</dbReference>
<comment type="subcellular location">
    <subcellularLocation>
        <location evidence="1">Endoplasmic reticulum membrane</location>
        <topology evidence="1">Single-pass type I membrane protein</topology>
    </subcellularLocation>
</comment>
<evidence type="ECO:0000259" key="15">
    <source>
        <dbReference type="Pfam" id="PF23662"/>
    </source>
</evidence>
<feature type="domain" description="NOMO-like N-terminal beta-sandwich" evidence="8">
    <location>
        <begin position="43"/>
        <end position="120"/>
    </location>
</feature>
<evidence type="ECO:0000259" key="10">
    <source>
        <dbReference type="Pfam" id="PF22904"/>
    </source>
</evidence>
<dbReference type="Pfam" id="PF22902">
    <property type="entry name" value="NOMO1-like_9th"/>
    <property type="match status" value="1"/>
</dbReference>
<dbReference type="Pfam" id="PF23660">
    <property type="entry name" value="NOMO_8th"/>
    <property type="match status" value="1"/>
</dbReference>
<reference evidence="16" key="1">
    <citation type="submission" date="2015-07" db="EMBL/GenBank/DDBJ databases">
        <title>Transcriptome Assembly of Anthurium amnicola.</title>
        <authorList>
            <person name="Suzuki J."/>
        </authorList>
    </citation>
    <scope>NUCLEOTIDE SEQUENCE</scope>
</reference>
<dbReference type="Pfam" id="PF23141">
    <property type="entry name" value="Ig_NOMO"/>
    <property type="match status" value="1"/>
</dbReference>
<protein>
    <submittedName>
        <fullName evidence="16">Nodal modulator 1</fullName>
    </submittedName>
</protein>
<dbReference type="InterPro" id="IPR013784">
    <property type="entry name" value="Carb-bd-like_fold"/>
</dbReference>
<dbReference type="GO" id="GO:0005789">
    <property type="term" value="C:endoplasmic reticulum membrane"/>
    <property type="evidence" value="ECO:0007669"/>
    <property type="project" value="UniProtKB-SubCell"/>
</dbReference>
<evidence type="ECO:0000259" key="13">
    <source>
        <dbReference type="Pfam" id="PF23194"/>
    </source>
</evidence>
<dbReference type="SUPFAM" id="SSF49478">
    <property type="entry name" value="Cna protein B-type domain"/>
    <property type="match status" value="2"/>
</dbReference>
<evidence type="ECO:0000256" key="3">
    <source>
        <dbReference type="ARBA" id="ARBA00022729"/>
    </source>
</evidence>
<keyword evidence="5" id="KW-1133">Transmembrane helix</keyword>
<evidence type="ECO:0000256" key="6">
    <source>
        <dbReference type="ARBA" id="ARBA00023136"/>
    </source>
</evidence>
<feature type="domain" description="NOMO third transthyretin-like" evidence="12">
    <location>
        <begin position="259"/>
        <end position="323"/>
    </location>
</feature>
<evidence type="ECO:0000256" key="7">
    <source>
        <dbReference type="SAM" id="SignalP"/>
    </source>
</evidence>
<evidence type="ECO:0000259" key="8">
    <source>
        <dbReference type="Pfam" id="PF22898"/>
    </source>
</evidence>
<accession>A0A1D1Y1N7</accession>
<dbReference type="SUPFAM" id="SSF49452">
    <property type="entry name" value="Starch-binding domain-like"/>
    <property type="match status" value="1"/>
</dbReference>
<feature type="signal peptide" evidence="7">
    <location>
        <begin position="1"/>
        <end position="21"/>
    </location>
</feature>
<dbReference type="PANTHER" id="PTHR23303:SF14">
    <property type="entry name" value="BOS COMPLEX SUBUNIT NOMO1-RELATED"/>
    <property type="match status" value="1"/>
</dbReference>
<dbReference type="InterPro" id="IPR055074">
    <property type="entry name" value="NOMO1-3_2nd"/>
</dbReference>
<gene>
    <name evidence="16" type="primary">Nomo1_1</name>
    <name evidence="16" type="ORF">g.73157</name>
</gene>
<dbReference type="InterPro" id="IPR056187">
    <property type="entry name" value="NOMO_8th"/>
</dbReference>
<dbReference type="InterPro" id="IPR055576">
    <property type="entry name" value="DUF7152"/>
</dbReference>
<dbReference type="InterPro" id="IPR056319">
    <property type="entry name" value="NOMO_7th"/>
</dbReference>
<dbReference type="InterPro" id="IPR055075">
    <property type="entry name" value="NOMO-like_N"/>
</dbReference>
<sequence>MASADLLLLLVVALAATSAAADSIHGCGGFVQASPALIKVRKASDAKLDYSHVTVELRTIDGLLKDRTQCAPNGYYFIPVYDKGSFIVKVRGPDGWSWEPENVAVVINDNGCNANADINFQFTGFMISGKVKGAVGGESCSLKDGGPPDVKVELLSPSGDLLSSVVTSETGDYTFTNINPGEYKLRASHPSIEIETRGSSEVNLGFGNALIDDIFFVSGYDIRGFVVSQGNPILGVHMYLFSDDVSGIYCPQGSGKSPRQKNALCHAISDADGRFTFKSVPCGLYELLPYYKGENTVFDVSPPSLNISVEHHHTDVSQKFQVTGFSVGGRVIGDNGAGVDGVKITVDGQLRAITDAQGYYKLDQVNSKHYSVVAEKDHYKFSNLNNFLVLPNMASIGDIRAISYDVCGIVRLINTNYKAKVSLTHGPANVKPQIKQIDDSGKFCFEVPPGEYRLSALAMKSESSSLLFFSPPYIDITVDKPLFNVEFLQAQVNIHGTVSCKDKCSPSILVSLLRSDGMDTDERTISLCHDSCDFIFPKVFPGKYQLQVKHESPGSADDNWCWHQHTVDLDVGVEDKRGIVFVQKGYWITVNSTHDVDAYIHQPDASPRNLKIKRGLQRICLEYPGLHELHFVNSCIFFGGSSVKFDTLNPLPIHLTGTKYLLRGEIHVITSLDLDGLKLSEHIVVDVLNKGRDLIDNIQTKYLSFESGETDKAVLEYSIWADLGEELIFVPRDSRNDGGKIMLFYPREHHVSVLGVGCQATILPIVGRSGLYIEGSMSPALSGVDIKIIAAADSRNAPLLKGESALKTKTGADGSFVAGPLYDDTTYVIEASKPGYHLKPVGPNIFSCQKLSQILVNIYDREETEELFPSVLLSLSGEDGYRNNSITGSGGQFVFNNLFPGSFYLRPLLKEYSFSPPALAVELGSGESKDAIFYATRVAYSAMGTISLLSGQPKDGIHIEARSDSKGHYEETTSDYLGNYRLRGLIPNTKYIIRVVVKEDSNSLGIERASPESFTIQVGSEDITGLDFVVFEHPDTTMLSGHVVGTNLEALQPHLSVEVRLASDPTKIESAIPLPLSYFFQIRDLPKGKHLVQLVLHSSSITHRFQSEILEVDLEMQPQVHVGPLAYKVGEYHQKQELTPAPVFPLIMGVSVIALFISMPRLKDLSQWAVGMTRLGSAAAMSKKDQRKPVLKRRLS</sequence>
<feature type="domain" description="NOMO-like ninth beta-sandwich" evidence="9">
    <location>
        <begin position="770"/>
        <end position="841"/>
    </location>
</feature>
<dbReference type="AlphaFoldDB" id="A0A1D1Y1N7"/>
<dbReference type="Pfam" id="PF23194">
    <property type="entry name" value="NOMO_5th"/>
    <property type="match status" value="1"/>
</dbReference>
<organism evidence="16">
    <name type="scientific">Anthurium amnicola</name>
    <dbReference type="NCBI Taxonomy" id="1678845"/>
    <lineage>
        <taxon>Eukaryota</taxon>
        <taxon>Viridiplantae</taxon>
        <taxon>Streptophyta</taxon>
        <taxon>Embryophyta</taxon>
        <taxon>Tracheophyta</taxon>
        <taxon>Spermatophyta</taxon>
        <taxon>Magnoliopsida</taxon>
        <taxon>Liliopsida</taxon>
        <taxon>Araceae</taxon>
        <taxon>Pothoideae</taxon>
        <taxon>Potheae</taxon>
        <taxon>Anthurium</taxon>
    </lineage>
</organism>
<evidence type="ECO:0000313" key="16">
    <source>
        <dbReference type="EMBL" id="JAT48531.1"/>
    </source>
</evidence>
<dbReference type="InterPro" id="IPR051417">
    <property type="entry name" value="SDr/BOS_complex"/>
</dbReference>
<dbReference type="PANTHER" id="PTHR23303">
    <property type="entry name" value="CARBOXYPEPTIDASE REGULATORY REGION-CONTAINING"/>
    <property type="match status" value="1"/>
</dbReference>
<proteinExistence type="predicted"/>
<dbReference type="Gene3D" id="2.60.40.10">
    <property type="entry name" value="Immunoglobulins"/>
    <property type="match status" value="1"/>
</dbReference>
<dbReference type="InterPro" id="IPR056189">
    <property type="entry name" value="NOMO_3rd"/>
</dbReference>
<evidence type="ECO:0000256" key="4">
    <source>
        <dbReference type="ARBA" id="ARBA00022824"/>
    </source>
</evidence>
<feature type="domain" description="NOMO second beta-sandwich" evidence="10">
    <location>
        <begin position="122"/>
        <end position="217"/>
    </location>
</feature>
<dbReference type="Pfam" id="PF22898">
    <property type="entry name" value="NOMO1-like_1st"/>
    <property type="match status" value="1"/>
</dbReference>
<evidence type="ECO:0000256" key="1">
    <source>
        <dbReference type="ARBA" id="ARBA00004115"/>
    </source>
</evidence>
<dbReference type="SUPFAM" id="SSF49464">
    <property type="entry name" value="Carboxypeptidase regulatory domain-like"/>
    <property type="match status" value="1"/>
</dbReference>
<feature type="chain" id="PRO_5008899877" evidence="7">
    <location>
        <begin position="22"/>
        <end position="1196"/>
    </location>
</feature>
<dbReference type="Pfam" id="PF23662">
    <property type="entry name" value="DUF7152"/>
    <property type="match status" value="1"/>
</dbReference>
<feature type="domain" description="NOMO seventh transthyretin-like" evidence="11">
    <location>
        <begin position="587"/>
        <end position="659"/>
    </location>
</feature>
<evidence type="ECO:0000259" key="9">
    <source>
        <dbReference type="Pfam" id="PF22902"/>
    </source>
</evidence>
<evidence type="ECO:0000256" key="5">
    <source>
        <dbReference type="ARBA" id="ARBA00022989"/>
    </source>
</evidence>
<feature type="domain" description="NOMO fifth transthyretin-like" evidence="13">
    <location>
        <begin position="405"/>
        <end position="487"/>
    </location>
</feature>
<dbReference type="InterPro" id="IPR056190">
    <property type="entry name" value="NOMO_5th"/>
</dbReference>
<dbReference type="InterPro" id="IPR013783">
    <property type="entry name" value="Ig-like_fold"/>
</dbReference>
<dbReference type="Gene3D" id="2.60.40.1120">
    <property type="entry name" value="Carboxypeptidase-like, regulatory domain"/>
    <property type="match status" value="1"/>
</dbReference>
<dbReference type="InterPro" id="IPR055073">
    <property type="entry name" value="NOMO1-like_9th"/>
</dbReference>